<dbReference type="Gene3D" id="1.20.1440.130">
    <property type="entry name" value="VKOR domain"/>
    <property type="match status" value="1"/>
</dbReference>
<keyword evidence="3 10" id="KW-0812">Transmembrane</keyword>
<feature type="transmembrane region" description="Helical" evidence="10">
    <location>
        <begin position="12"/>
        <end position="30"/>
    </location>
</feature>
<comment type="subcellular location">
    <subcellularLocation>
        <location evidence="1">Membrane</location>
        <topology evidence="1">Multi-pass membrane protein</topology>
    </subcellularLocation>
</comment>
<dbReference type="GO" id="GO:0016020">
    <property type="term" value="C:membrane"/>
    <property type="evidence" value="ECO:0007669"/>
    <property type="project" value="UniProtKB-SubCell"/>
</dbReference>
<feature type="domain" description="Vitamin K epoxide reductase" evidence="11">
    <location>
        <begin position="8"/>
        <end position="141"/>
    </location>
</feature>
<dbReference type="EMBL" id="MHLP01000013">
    <property type="protein sequence ID" value="OGZ13034.1"/>
    <property type="molecule type" value="Genomic_DNA"/>
</dbReference>
<feature type="transmembrane region" description="Helical" evidence="10">
    <location>
        <begin position="151"/>
        <end position="168"/>
    </location>
</feature>
<dbReference type="CDD" id="cd12916">
    <property type="entry name" value="VKOR_1"/>
    <property type="match status" value="1"/>
</dbReference>
<dbReference type="InterPro" id="IPR012932">
    <property type="entry name" value="VKOR"/>
</dbReference>
<evidence type="ECO:0000259" key="11">
    <source>
        <dbReference type="SMART" id="SM00756"/>
    </source>
</evidence>
<feature type="transmembrane region" description="Helical" evidence="10">
    <location>
        <begin position="61"/>
        <end position="81"/>
    </location>
</feature>
<comment type="caution">
    <text evidence="12">The sequence shown here is derived from an EMBL/GenBank/DDBJ whole genome shotgun (WGS) entry which is preliminary data.</text>
</comment>
<proteinExistence type="inferred from homology"/>
<organism evidence="12 13">
    <name type="scientific">Candidatus Lloydbacteria bacterium RIFCSPLOWO2_01_FULL_50_20</name>
    <dbReference type="NCBI Taxonomy" id="1798665"/>
    <lineage>
        <taxon>Bacteria</taxon>
        <taxon>Candidatus Lloydiibacteriota</taxon>
    </lineage>
</organism>
<reference evidence="12 13" key="1">
    <citation type="journal article" date="2016" name="Nat. Commun.">
        <title>Thousands of microbial genomes shed light on interconnected biogeochemical processes in an aquifer system.</title>
        <authorList>
            <person name="Anantharaman K."/>
            <person name="Brown C.T."/>
            <person name="Hug L.A."/>
            <person name="Sharon I."/>
            <person name="Castelle C.J."/>
            <person name="Probst A.J."/>
            <person name="Thomas B.C."/>
            <person name="Singh A."/>
            <person name="Wilkins M.J."/>
            <person name="Karaoz U."/>
            <person name="Brodie E.L."/>
            <person name="Williams K.H."/>
            <person name="Hubbard S.S."/>
            <person name="Banfield J.F."/>
        </authorList>
    </citation>
    <scope>NUCLEOTIDE SEQUENCE [LARGE SCALE GENOMIC DNA]</scope>
</reference>
<dbReference type="SMART" id="SM00756">
    <property type="entry name" value="VKc"/>
    <property type="match status" value="1"/>
</dbReference>
<evidence type="ECO:0000256" key="1">
    <source>
        <dbReference type="ARBA" id="ARBA00004141"/>
    </source>
</evidence>
<keyword evidence="7 10" id="KW-0472">Membrane</keyword>
<dbReference type="InterPro" id="IPR038354">
    <property type="entry name" value="VKOR_sf"/>
</dbReference>
<keyword evidence="5 10" id="KW-1133">Transmembrane helix</keyword>
<dbReference type="Pfam" id="PF07884">
    <property type="entry name" value="VKOR"/>
    <property type="match status" value="1"/>
</dbReference>
<name>A0A1G2DH92_9BACT</name>
<gene>
    <name evidence="12" type="ORF">A2942_00670</name>
</gene>
<evidence type="ECO:0000256" key="10">
    <source>
        <dbReference type="SAM" id="Phobius"/>
    </source>
</evidence>
<sequence length="283" mass="31634">MFLFMNMKNPTRIILITLSILGIFIMAYLVKVGYGSGDTSFCDLGEGLSCDLVNKSKYAKVFGIPLSGMGLAYFIWVFFTALRSYKPKSLEKIALVSVVMLVPSLYLSIWVEYFVLETFCILCEASKVIMALIIIASLFALRPKPVPWKRLFGSIVVGSLLIGISYISTSSSDPGKKYDEFAQCLTSKHYVMLGSATCSSCLKQRDMFGEAMRFIEEIECDPRNADNAQEKEEVKFCANFQIRKTPTWVQLDEARNSLYRFDAGIQSFDSLSSVSGCPLPAEQ</sequence>
<evidence type="ECO:0000256" key="2">
    <source>
        <dbReference type="ARBA" id="ARBA00006214"/>
    </source>
</evidence>
<dbReference type="GO" id="GO:0016491">
    <property type="term" value="F:oxidoreductase activity"/>
    <property type="evidence" value="ECO:0007669"/>
    <property type="project" value="UniProtKB-KW"/>
</dbReference>
<protein>
    <recommendedName>
        <fullName evidence="11">Vitamin K epoxide reductase domain-containing protein</fullName>
    </recommendedName>
</protein>
<evidence type="ECO:0000313" key="12">
    <source>
        <dbReference type="EMBL" id="OGZ13034.1"/>
    </source>
</evidence>
<keyword evidence="4" id="KW-0874">Quinone</keyword>
<dbReference type="STRING" id="1798665.A2942_00670"/>
<accession>A0A1G2DH92</accession>
<dbReference type="Proteomes" id="UP000178534">
    <property type="component" value="Unassembled WGS sequence"/>
</dbReference>
<feature type="transmembrane region" description="Helical" evidence="10">
    <location>
        <begin position="93"/>
        <end position="110"/>
    </location>
</feature>
<evidence type="ECO:0000256" key="7">
    <source>
        <dbReference type="ARBA" id="ARBA00023136"/>
    </source>
</evidence>
<keyword evidence="8" id="KW-1015">Disulfide bond</keyword>
<dbReference type="Gene3D" id="3.40.30.10">
    <property type="entry name" value="Glutaredoxin"/>
    <property type="match status" value="1"/>
</dbReference>
<evidence type="ECO:0000256" key="6">
    <source>
        <dbReference type="ARBA" id="ARBA00023002"/>
    </source>
</evidence>
<dbReference type="PANTHER" id="PTHR34573:SF1">
    <property type="entry name" value="VITAMIN K EPOXIDE REDUCTASE DOMAIN-CONTAINING PROTEIN"/>
    <property type="match status" value="1"/>
</dbReference>
<evidence type="ECO:0000256" key="4">
    <source>
        <dbReference type="ARBA" id="ARBA00022719"/>
    </source>
</evidence>
<keyword evidence="6" id="KW-0560">Oxidoreductase</keyword>
<keyword evidence="9" id="KW-0676">Redox-active center</keyword>
<comment type="similarity">
    <text evidence="2">Belongs to the VKOR family.</text>
</comment>
<evidence type="ECO:0000313" key="13">
    <source>
        <dbReference type="Proteomes" id="UP000178534"/>
    </source>
</evidence>
<evidence type="ECO:0000256" key="8">
    <source>
        <dbReference type="ARBA" id="ARBA00023157"/>
    </source>
</evidence>
<dbReference type="PANTHER" id="PTHR34573">
    <property type="entry name" value="VKC DOMAIN-CONTAINING PROTEIN"/>
    <property type="match status" value="1"/>
</dbReference>
<dbReference type="InterPro" id="IPR044698">
    <property type="entry name" value="VKOR/LTO1"/>
</dbReference>
<feature type="transmembrane region" description="Helical" evidence="10">
    <location>
        <begin position="116"/>
        <end position="139"/>
    </location>
</feature>
<dbReference type="AlphaFoldDB" id="A0A1G2DH92"/>
<dbReference type="GO" id="GO:0048038">
    <property type="term" value="F:quinone binding"/>
    <property type="evidence" value="ECO:0007669"/>
    <property type="project" value="UniProtKB-KW"/>
</dbReference>
<evidence type="ECO:0000256" key="9">
    <source>
        <dbReference type="ARBA" id="ARBA00023284"/>
    </source>
</evidence>
<evidence type="ECO:0000256" key="5">
    <source>
        <dbReference type="ARBA" id="ARBA00022989"/>
    </source>
</evidence>
<evidence type="ECO:0000256" key="3">
    <source>
        <dbReference type="ARBA" id="ARBA00022692"/>
    </source>
</evidence>